<feature type="transmembrane region" description="Helical" evidence="1">
    <location>
        <begin position="458"/>
        <end position="478"/>
    </location>
</feature>
<evidence type="ECO:0000313" key="2">
    <source>
        <dbReference type="EMBL" id="MQM19627.1"/>
    </source>
</evidence>
<gene>
    <name evidence="2" type="ORF">Taro_052633</name>
</gene>
<keyword evidence="1" id="KW-0812">Transmembrane</keyword>
<dbReference type="Proteomes" id="UP000652761">
    <property type="component" value="Unassembled WGS sequence"/>
</dbReference>
<keyword evidence="3" id="KW-1185">Reference proteome</keyword>
<dbReference type="AlphaFoldDB" id="A0A843XKT6"/>
<evidence type="ECO:0000256" key="1">
    <source>
        <dbReference type="SAM" id="Phobius"/>
    </source>
</evidence>
<evidence type="ECO:0000313" key="3">
    <source>
        <dbReference type="Proteomes" id="UP000652761"/>
    </source>
</evidence>
<accession>A0A843XKT6</accession>
<feature type="transmembrane region" description="Helical" evidence="1">
    <location>
        <begin position="490"/>
        <end position="510"/>
    </location>
</feature>
<proteinExistence type="predicted"/>
<reference evidence="2" key="1">
    <citation type="submission" date="2017-07" db="EMBL/GenBank/DDBJ databases">
        <title>Taro Niue Genome Assembly and Annotation.</title>
        <authorList>
            <person name="Atibalentja N."/>
            <person name="Keating K."/>
            <person name="Fields C.J."/>
        </authorList>
    </citation>
    <scope>NUCLEOTIDE SEQUENCE</scope>
    <source>
        <strain evidence="2">Niue_2</strain>
        <tissue evidence="2">Leaf</tissue>
    </source>
</reference>
<sequence>MLREAEESRLEKYNLLPIYIQKKFLEAHFKSLVDSYTSYYEQATKGAPPPIEKNFYRGEMPCLEPVELFSTTAPSSNDDSSDYHWWSHLLSDCGYRPDVSLSMKLPPECVRNQAWACWERHLINIIGHARPLEYIPLLETASTLHDVRVIMERVNDICKLDPNELVSTPPRQAAATPVLQIDGDRGHRARLDISTSPRDRRTAKGKAVDYCSSNEDEVNDGNANLIASDEHIPLLGDSSLPYKGECRSSSWAAVDLAAEVDDVEPPFNCSFSETVVTGCDDSASAYAEFRALAEQHPFTPVDVYIPRPDEEYPAMEPISTDGQPFCDQLFSWGMMDPYSTFSTNGAGLLGQTDHSPESSIPPIDGGSLDPPVADYFSAPQELCTKESNFVRPLIPEAEVIHHLRILTMDFLLNRVRAVVASEDPPPIEVVKRVLKEKTMLAFNSGHNMGFGFDLALDFGFGFAFGFGFGLAYLGAMVLKFGFGYACLGGLFAVVWNLDLNIAYLCGLLAMDLRLLSGYDLDFGFDIAYLCGLLAIVLESRLAEDAK</sequence>
<name>A0A843XKT6_COLES</name>
<organism evidence="2 3">
    <name type="scientific">Colocasia esculenta</name>
    <name type="common">Wild taro</name>
    <name type="synonym">Arum esculentum</name>
    <dbReference type="NCBI Taxonomy" id="4460"/>
    <lineage>
        <taxon>Eukaryota</taxon>
        <taxon>Viridiplantae</taxon>
        <taxon>Streptophyta</taxon>
        <taxon>Embryophyta</taxon>
        <taxon>Tracheophyta</taxon>
        <taxon>Spermatophyta</taxon>
        <taxon>Magnoliopsida</taxon>
        <taxon>Liliopsida</taxon>
        <taxon>Araceae</taxon>
        <taxon>Aroideae</taxon>
        <taxon>Colocasieae</taxon>
        <taxon>Colocasia</taxon>
    </lineage>
</organism>
<keyword evidence="1" id="KW-0472">Membrane</keyword>
<feature type="transmembrane region" description="Helical" evidence="1">
    <location>
        <begin position="522"/>
        <end position="542"/>
    </location>
</feature>
<comment type="caution">
    <text evidence="2">The sequence shown here is derived from an EMBL/GenBank/DDBJ whole genome shotgun (WGS) entry which is preliminary data.</text>
</comment>
<dbReference type="EMBL" id="NMUH01009063">
    <property type="protein sequence ID" value="MQM19627.1"/>
    <property type="molecule type" value="Genomic_DNA"/>
</dbReference>
<protein>
    <submittedName>
        <fullName evidence="2">Uncharacterized protein</fullName>
    </submittedName>
</protein>
<keyword evidence="1" id="KW-1133">Transmembrane helix</keyword>